<name>A0A179IRL6_HYDSH</name>
<keyword evidence="3" id="KW-1185">Reference proteome</keyword>
<dbReference type="GO" id="GO:0043565">
    <property type="term" value="F:sequence-specific DNA binding"/>
    <property type="evidence" value="ECO:0007669"/>
    <property type="project" value="InterPro"/>
</dbReference>
<dbReference type="GO" id="GO:0004803">
    <property type="term" value="F:transposase activity"/>
    <property type="evidence" value="ECO:0007669"/>
    <property type="project" value="InterPro"/>
</dbReference>
<dbReference type="GO" id="GO:0006313">
    <property type="term" value="P:DNA transposition"/>
    <property type="evidence" value="ECO:0007669"/>
    <property type="project" value="InterPro"/>
</dbReference>
<reference evidence="2 3" key="1">
    <citation type="submission" date="2015-09" db="EMBL/GenBank/DDBJ databases">
        <title>Draft genome sequence of Hydrogenibacillus schlegelii DSM 2000.</title>
        <authorList>
            <person name="Hemp J."/>
        </authorList>
    </citation>
    <scope>NUCLEOTIDE SEQUENCE [LARGE SCALE GENOMIC DNA]</scope>
    <source>
        <strain evidence="2 3">MA 48</strain>
    </source>
</reference>
<evidence type="ECO:0000313" key="3">
    <source>
        <dbReference type="Proteomes" id="UP000243024"/>
    </source>
</evidence>
<dbReference type="NCBIfam" id="NF033529">
    <property type="entry name" value="transpos_ISLre2"/>
    <property type="match status" value="1"/>
</dbReference>
<dbReference type="SUPFAM" id="SSF48295">
    <property type="entry name" value="TrpR-like"/>
    <property type="match status" value="1"/>
</dbReference>
<proteinExistence type="inferred from homology"/>
<dbReference type="Pfam" id="PF06782">
    <property type="entry name" value="UPF0236"/>
    <property type="match status" value="1"/>
</dbReference>
<dbReference type="InterPro" id="IPR002514">
    <property type="entry name" value="Transposase_8"/>
</dbReference>
<dbReference type="InterPro" id="IPR010921">
    <property type="entry name" value="Trp_repressor/repl_initiator"/>
</dbReference>
<dbReference type="AlphaFoldDB" id="A0A179IRL6"/>
<evidence type="ECO:0000256" key="1">
    <source>
        <dbReference type="ARBA" id="ARBA00006539"/>
    </source>
</evidence>
<dbReference type="OrthoDB" id="2371514at2"/>
<dbReference type="Pfam" id="PF01527">
    <property type="entry name" value="HTH_Tnp_1"/>
    <property type="match status" value="1"/>
</dbReference>
<evidence type="ECO:0008006" key="4">
    <source>
        <dbReference type="Google" id="ProtNLM"/>
    </source>
</evidence>
<dbReference type="STRING" id="1484.SA87_01760"/>
<comment type="similarity">
    <text evidence="1">Belongs to the UPF0236 family.</text>
</comment>
<dbReference type="Proteomes" id="UP000243024">
    <property type="component" value="Unassembled WGS sequence"/>
</dbReference>
<organism evidence="2 3">
    <name type="scientific">Hydrogenibacillus schlegelii</name>
    <name type="common">Bacillus schlegelii</name>
    <dbReference type="NCBI Taxonomy" id="1484"/>
    <lineage>
        <taxon>Bacteria</taxon>
        <taxon>Bacillati</taxon>
        <taxon>Bacillota</taxon>
        <taxon>Bacilli</taxon>
        <taxon>Bacillales</taxon>
        <taxon>Bacillales Family X. Incertae Sedis</taxon>
        <taxon>Hydrogenibacillus</taxon>
    </lineage>
</organism>
<gene>
    <name evidence="2" type="ORF">SA87_01760</name>
</gene>
<dbReference type="EMBL" id="JXBB01000015">
    <property type="protein sequence ID" value="OAR04472.1"/>
    <property type="molecule type" value="Genomic_DNA"/>
</dbReference>
<accession>A0A179IRL6</accession>
<comment type="caution">
    <text evidence="2">The sequence shown here is derived from an EMBL/GenBank/DDBJ whole genome shotgun (WGS) entry which is preliminary data.</text>
</comment>
<evidence type="ECO:0000313" key="2">
    <source>
        <dbReference type="EMBL" id="OAR04472.1"/>
    </source>
</evidence>
<sequence length="474" mass="54486">MDFFRRLLPILLLFLSKMLHLSRRNFTFSQLEEQVAEATRWLAREVMTLLLEQVDIELMEARDTRKWRLVHAKTRSILTLFGEQRNRRRFYRNTETGETAFLLDDALGLSSGQRVSDRLKERMAWLATEVSYRRAAEILASWVPGVSAMSVWKAVQELGEAERRRAAESRRRVFERGEVPAGAQKAEELGVEADGVWIRARKARPEDAGFLEIKLGVAYEGRSENGRLKNRQAVAGVMEAEAFWEETVAQLGERWDLSVVRRIWLGGDGERWIKAGTAWLPGAVFRLDRDHLRRALLEALGSDREAYERVAEGIAQGDWNAVEEGLREAWVRATRRGKARVRRLEQYLRHNWEGIIARSCAPQTGQMLKLCCILLSKEGRPVKRTKSIPGSIKFKAALELIKGEKTLVELSREYGVHPNTLLKWKQTLLEKGAELFEPPNKEQEYQKRIRDLEQLLGKKEVEIALLKNFLGQGS</sequence>
<protein>
    <recommendedName>
        <fullName evidence="4">Transposase</fullName>
    </recommendedName>
</protein>
<dbReference type="InterPro" id="IPR009620">
    <property type="entry name" value="UPF0236"/>
</dbReference>